<gene>
    <name evidence="2" type="ORF">F6V30_06675</name>
</gene>
<reference evidence="2 3" key="1">
    <citation type="journal article" date="2020" name="Microorganisms">
        <title>Description of Three Novel Members in the Family Geobacteraceae, Oryzomonas japonicum gen. nov., sp. nov., Oryzomonas sagensis sp. nov., and Oryzomonas ruber sp. nov.</title>
        <authorList>
            <person name="Xu Z."/>
            <person name="Masuda Y."/>
            <person name="Hayakawa C."/>
            <person name="Ushijima N."/>
            <person name="Kawano K."/>
            <person name="Shiratori Y."/>
            <person name="Senoo K."/>
            <person name="Itoh H."/>
        </authorList>
    </citation>
    <scope>NUCLEOTIDE SEQUENCE [LARGE SCALE GENOMIC DNA]</scope>
    <source>
        <strain evidence="2 3">Red100</strain>
    </source>
</reference>
<dbReference type="Proteomes" id="UP000798046">
    <property type="component" value="Unassembled WGS sequence"/>
</dbReference>
<comment type="caution">
    <text evidence="2">The sequence shown here is derived from an EMBL/GenBank/DDBJ whole genome shotgun (WGS) entry which is preliminary data.</text>
</comment>
<organism evidence="2 3">
    <name type="scientific">Oryzomonas sagensis</name>
    <dbReference type="NCBI Taxonomy" id="2603857"/>
    <lineage>
        <taxon>Bacteria</taxon>
        <taxon>Pseudomonadati</taxon>
        <taxon>Thermodesulfobacteriota</taxon>
        <taxon>Desulfuromonadia</taxon>
        <taxon>Geobacterales</taxon>
        <taxon>Geobacteraceae</taxon>
        <taxon>Oryzomonas</taxon>
    </lineage>
</organism>
<protein>
    <recommendedName>
        <fullName evidence="4">Zinc resistance-associated protein</fullName>
    </recommendedName>
</protein>
<dbReference type="EMBL" id="VZRA01000001">
    <property type="protein sequence ID" value="KAB0672243.1"/>
    <property type="molecule type" value="Genomic_DNA"/>
</dbReference>
<name>A0ABQ6TT62_9BACT</name>
<evidence type="ECO:0000313" key="2">
    <source>
        <dbReference type="EMBL" id="KAB0672243.1"/>
    </source>
</evidence>
<evidence type="ECO:0000313" key="3">
    <source>
        <dbReference type="Proteomes" id="UP000798046"/>
    </source>
</evidence>
<sequence>MKAFVSTLTVLVVALAIGSMALADDPMGGMNGGCAKCAQNAGQSAQFRKFQQDTLDLRQEMMNRRFELQRENLKGVPDAAKVAALQADIAAIQARIGAIRVQSGLPTNGKRDGECVAMGMGCGRGMNPGCNGKPCPNCP</sequence>
<accession>A0ABQ6TT62</accession>
<evidence type="ECO:0000256" key="1">
    <source>
        <dbReference type="SAM" id="SignalP"/>
    </source>
</evidence>
<keyword evidence="1" id="KW-0732">Signal</keyword>
<proteinExistence type="predicted"/>
<feature type="chain" id="PRO_5045867513" description="Zinc resistance-associated protein" evidence="1">
    <location>
        <begin position="24"/>
        <end position="139"/>
    </location>
</feature>
<dbReference type="RefSeq" id="WP_151156076.1">
    <property type="nucleotide sequence ID" value="NZ_VZRA01000001.1"/>
</dbReference>
<keyword evidence="3" id="KW-1185">Reference proteome</keyword>
<evidence type="ECO:0008006" key="4">
    <source>
        <dbReference type="Google" id="ProtNLM"/>
    </source>
</evidence>
<feature type="signal peptide" evidence="1">
    <location>
        <begin position="1"/>
        <end position="23"/>
    </location>
</feature>
<dbReference type="Gene3D" id="1.20.120.1490">
    <property type="match status" value="1"/>
</dbReference>